<name>A0ABW8B628_9ACTN</name>
<evidence type="ECO:0000313" key="6">
    <source>
        <dbReference type="Proteomes" id="UP001614264"/>
    </source>
</evidence>
<dbReference type="InterPro" id="IPR009057">
    <property type="entry name" value="Homeodomain-like_sf"/>
</dbReference>
<dbReference type="PROSITE" id="PS01124">
    <property type="entry name" value="HTH_ARAC_FAMILY_2"/>
    <property type="match status" value="1"/>
</dbReference>
<dbReference type="Pfam" id="PF12833">
    <property type="entry name" value="HTH_18"/>
    <property type="match status" value="1"/>
</dbReference>
<dbReference type="InterPro" id="IPR018060">
    <property type="entry name" value="HTH_AraC"/>
</dbReference>
<keyword evidence="3" id="KW-0804">Transcription</keyword>
<dbReference type="SMART" id="SM00342">
    <property type="entry name" value="HTH_ARAC"/>
    <property type="match status" value="1"/>
</dbReference>
<keyword evidence="6" id="KW-1185">Reference proteome</keyword>
<dbReference type="Gene3D" id="1.10.10.60">
    <property type="entry name" value="Homeodomain-like"/>
    <property type="match status" value="1"/>
</dbReference>
<dbReference type="Proteomes" id="UP001614264">
    <property type="component" value="Unassembled WGS sequence"/>
</dbReference>
<proteinExistence type="predicted"/>
<keyword evidence="1" id="KW-0805">Transcription regulation</keyword>
<evidence type="ECO:0000256" key="1">
    <source>
        <dbReference type="ARBA" id="ARBA00023015"/>
    </source>
</evidence>
<reference evidence="5 6" key="1">
    <citation type="submission" date="2024-07" db="EMBL/GenBank/DDBJ databases">
        <title>Whole genome sequencing of Prodigiosin pigment-producing Streptomyces salinarius isolated from rhizosphere soil of Arachis hypogaea.</title>
        <authorList>
            <person name="Vidhya A."/>
            <person name="Ramya S."/>
        </authorList>
    </citation>
    <scope>NUCLEOTIDE SEQUENCE [LARGE SCALE GENOMIC DNA]</scope>
    <source>
        <strain evidence="5 6">VRMG2420</strain>
    </source>
</reference>
<comment type="caution">
    <text evidence="5">The sequence shown here is derived from an EMBL/GenBank/DDBJ whole genome shotgun (WGS) entry which is preliminary data.</text>
</comment>
<accession>A0ABW8B628</accession>
<evidence type="ECO:0000259" key="4">
    <source>
        <dbReference type="PROSITE" id="PS01124"/>
    </source>
</evidence>
<sequence>MIRGASLRGFVGLVEELGGDAEQFLERFSIPPAALTSETEVVPITSHDLMLDAVAHDLRCPDFGLRLAARQDLGILGRLALAIETSSTAGEAVECVSRFLFVHSPALSIRVEPDPWGHREVAALTYRKDPRESPYSPQATELGVALFHEVALALLGSLVGLRSVELPHQPLSPVSRYTEFFGADVRFGRPVAALRVERRALDAEFGSADAAIRRFAVRYLEVHHTDPEHLVSTRVRRALAGSVGSTQPSIAGVARLLAMHPRTLQRRLAAESTGYEAILDDVRQELALRYLGTTDLPLGQVAAMAGFSGQSGLSHAVRRWRGVSPSEMRRRLRGT</sequence>
<dbReference type="PANTHER" id="PTHR47894">
    <property type="entry name" value="HTH-TYPE TRANSCRIPTIONAL REGULATOR GADX"/>
    <property type="match status" value="1"/>
</dbReference>
<dbReference type="EMBL" id="JBITPR010000016">
    <property type="protein sequence ID" value="MFI7869771.1"/>
    <property type="molecule type" value="Genomic_DNA"/>
</dbReference>
<gene>
    <name evidence="5" type="ORF">AB4829_04115</name>
</gene>
<feature type="domain" description="HTH araC/xylS-type" evidence="4">
    <location>
        <begin position="233"/>
        <end position="331"/>
    </location>
</feature>
<dbReference type="InterPro" id="IPR032687">
    <property type="entry name" value="AraC-type_N"/>
</dbReference>
<evidence type="ECO:0000256" key="3">
    <source>
        <dbReference type="ARBA" id="ARBA00023163"/>
    </source>
</evidence>
<keyword evidence="2" id="KW-0238">DNA-binding</keyword>
<dbReference type="PANTHER" id="PTHR47894:SF4">
    <property type="entry name" value="HTH-TYPE TRANSCRIPTIONAL REGULATOR GADX"/>
    <property type="match status" value="1"/>
</dbReference>
<protein>
    <submittedName>
        <fullName evidence="5">AraC family transcriptional regulator</fullName>
    </submittedName>
</protein>
<evidence type="ECO:0000313" key="5">
    <source>
        <dbReference type="EMBL" id="MFI7869771.1"/>
    </source>
</evidence>
<dbReference type="RefSeq" id="WP_399591051.1">
    <property type="nucleotide sequence ID" value="NZ_JBITPR010000016.1"/>
</dbReference>
<evidence type="ECO:0000256" key="2">
    <source>
        <dbReference type="ARBA" id="ARBA00023125"/>
    </source>
</evidence>
<dbReference type="SUPFAM" id="SSF46689">
    <property type="entry name" value="Homeodomain-like"/>
    <property type="match status" value="1"/>
</dbReference>
<organism evidence="5 6">
    <name type="scientific">Streptomyces salinarius</name>
    <dbReference type="NCBI Taxonomy" id="2762598"/>
    <lineage>
        <taxon>Bacteria</taxon>
        <taxon>Bacillati</taxon>
        <taxon>Actinomycetota</taxon>
        <taxon>Actinomycetes</taxon>
        <taxon>Kitasatosporales</taxon>
        <taxon>Streptomycetaceae</taxon>
        <taxon>Streptomyces</taxon>
    </lineage>
</organism>
<dbReference type="Pfam" id="PF12625">
    <property type="entry name" value="Arabinose_bd"/>
    <property type="match status" value="1"/>
</dbReference>